<dbReference type="GO" id="GO:0005886">
    <property type="term" value="C:plasma membrane"/>
    <property type="evidence" value="ECO:0007669"/>
    <property type="project" value="InterPro"/>
</dbReference>
<keyword evidence="4" id="KW-0472">Membrane</keyword>
<feature type="domain" description="Translocation and assembly module TamB C-terminal" evidence="6">
    <location>
        <begin position="870"/>
        <end position="1219"/>
    </location>
</feature>
<keyword evidence="5" id="KW-0732">Signal</keyword>
<proteinExistence type="predicted"/>
<dbReference type="InterPro" id="IPR007452">
    <property type="entry name" value="TamB_C"/>
</dbReference>
<gene>
    <name evidence="7" type="primary">tamB</name>
    <name evidence="7" type="ORF">NIT7321_01251</name>
</gene>
<evidence type="ECO:0000256" key="2">
    <source>
        <dbReference type="ARBA" id="ARBA00022692"/>
    </source>
</evidence>
<keyword evidence="8" id="KW-1185">Reference proteome</keyword>
<keyword evidence="3" id="KW-1133">Transmembrane helix</keyword>
<dbReference type="PANTHER" id="PTHR36985">
    <property type="entry name" value="TRANSLOCATION AND ASSEMBLY MODULE SUBUNIT TAMB"/>
    <property type="match status" value="1"/>
</dbReference>
<reference evidence="8" key="1">
    <citation type="submission" date="2015-05" db="EMBL/GenBank/DDBJ databases">
        <authorList>
            <person name="Rodrigo-Torres Lidia"/>
            <person name="Arahal R.David."/>
        </authorList>
    </citation>
    <scope>NUCLEOTIDE SEQUENCE [LARGE SCALE GENOMIC DNA]</scope>
    <source>
        <strain evidence="8">CECT 7321</strain>
    </source>
</reference>
<keyword evidence="2" id="KW-0812">Transmembrane</keyword>
<evidence type="ECO:0000256" key="1">
    <source>
        <dbReference type="ARBA" id="ARBA00004167"/>
    </source>
</evidence>
<evidence type="ECO:0000256" key="4">
    <source>
        <dbReference type="ARBA" id="ARBA00023136"/>
    </source>
</evidence>
<dbReference type="EMBL" id="CVRL01000013">
    <property type="protein sequence ID" value="CRL10406.1"/>
    <property type="molecule type" value="Genomic_DNA"/>
</dbReference>
<dbReference type="Pfam" id="PF04357">
    <property type="entry name" value="TamB"/>
    <property type="match status" value="1"/>
</dbReference>
<accession>A0A0H5CZT9</accession>
<evidence type="ECO:0000256" key="3">
    <source>
        <dbReference type="ARBA" id="ARBA00022989"/>
    </source>
</evidence>
<dbReference type="GO" id="GO:0097347">
    <property type="term" value="C:TAM protein secretion complex"/>
    <property type="evidence" value="ECO:0007669"/>
    <property type="project" value="TreeGrafter"/>
</dbReference>
<protein>
    <submittedName>
        <fullName evidence="7">Autotransporter assembly factor TamB</fullName>
    </submittedName>
</protein>
<evidence type="ECO:0000313" key="7">
    <source>
        <dbReference type="EMBL" id="CRL10406.1"/>
    </source>
</evidence>
<dbReference type="Proteomes" id="UP000043764">
    <property type="component" value="Unassembled WGS sequence"/>
</dbReference>
<sequence length="1219" mass="125680">MTRIPAYLRPASVLAPVLLSTSLIASAPVAIAQESESSGGLLVDFLEDTLSGESRAIRVTGLEGALSSRATLDKLTVADADGVWLTIEGAELDWNRLALLRGNFSVNALKADRIHIERAPTTPLEDPDLPAPEATPFQLPELPVAIKIGELSVAELTLGEQLAGVAAVLDVDGTLTLADGALDSQLTITRLDRASDTLDLSAGFANATGNITLDMTLHEDDGGLVSSTLNLPGGPDIDLVLTGKGPVSDFNADLMLKTDGSERLAGQVVLAAAGEPPSEGEIDARPIEFSADLTGDITELVEPVYQPFFGPDMQARLRGQTKASGGLVIDNLLLSTQALNVSGGVEMAAGGMLQQADIRADITPPNDQIAVVLPVSGGSTTVSALSLHARKPEGREWVIAAQADRFSTPDVSLASAELQMTGTLDQSPAFALDGQITASLNGLALTDPALARAIGDSLHFEGRVTTDGPGAVRITNMDLSGTDYQASGDLTLEGLESGLRVAADLRAGLQDISRLSDLSGQSLSGRVTATVSGSATPLSGAFDVDLSVLGQDLSSGLAPVDDLIGGTSTIALQAGRDENGLRIDHFDLAAKALAAKAQGTLGSTSGQLTLGATLKELEQILPQAPGALEFSADITRDHDVFSGVAQLRGPRSSLATLSGDVNLNGDSDLTVDAAINALERFIPTLAGSLEVKGTGARRAGVWTFDGNADGPAGLSAQLEGRVSEDKGDADISFDALVAQVQRFVPELAGQLTATGIAERRAGVWTIDSRAEGPAGVTSTVRGTWDEVAGTADIDANGQLRLEGINPFIAPNLLRGAAQFDLALNGPPGLGALSGQIRTSDASLAIPAAAQRIDGINSTVSIANSRASITLSARPRDGGQLQISGPIGLTAPFDAGLNISLSDVVLSDKLSYDTRLSGALSLQGGLIGTNRLSGRINVGETNINLATAGGSVTAAPIPEIRHVSEPKAVRTTRARAGLLNSGNSASSGSGRTLLDVMISAPNRIFARGRGVRAELGGQIHLRGSTANLAPAGQISLIRGTFDILGRRLALDEGQITLQGDLRPYLLLRSSATTSEGTATLEISGLIDSPQIKVSSDPERPSEEALALLLFGDNIQDLSPLALARLAGSVARLSGQSSGVEGALRDETGASNVEVGLDNLGSGLLDIGGYISDNVYTDFNVNTRGESELSINLDVSKSVTVTGKVDGEGETGFGLFFKRDY</sequence>
<dbReference type="RefSeq" id="WP_082203730.1">
    <property type="nucleotide sequence ID" value="NZ_CVRL01000013.1"/>
</dbReference>
<evidence type="ECO:0000313" key="8">
    <source>
        <dbReference type="Proteomes" id="UP000043764"/>
    </source>
</evidence>
<evidence type="ECO:0000256" key="5">
    <source>
        <dbReference type="SAM" id="SignalP"/>
    </source>
</evidence>
<feature type="chain" id="PRO_5005217202" evidence="5">
    <location>
        <begin position="33"/>
        <end position="1219"/>
    </location>
</feature>
<organism evidence="7 8">
    <name type="scientific">Phaeobacter italicus</name>
    <dbReference type="NCBI Taxonomy" id="481446"/>
    <lineage>
        <taxon>Bacteria</taxon>
        <taxon>Pseudomonadati</taxon>
        <taxon>Pseudomonadota</taxon>
        <taxon>Alphaproteobacteria</taxon>
        <taxon>Rhodobacterales</taxon>
        <taxon>Roseobacteraceae</taxon>
        <taxon>Phaeobacter</taxon>
    </lineage>
</organism>
<dbReference type="STRING" id="481446.NIT7645_02602"/>
<evidence type="ECO:0000259" key="6">
    <source>
        <dbReference type="Pfam" id="PF04357"/>
    </source>
</evidence>
<dbReference type="AlphaFoldDB" id="A0A0H5CZT9"/>
<dbReference type="PANTHER" id="PTHR36985:SF1">
    <property type="entry name" value="TRANSLOCATION AND ASSEMBLY MODULE SUBUNIT TAMB"/>
    <property type="match status" value="1"/>
</dbReference>
<feature type="signal peptide" evidence="5">
    <location>
        <begin position="1"/>
        <end position="32"/>
    </location>
</feature>
<name>A0A0H5CZT9_9RHOB</name>
<dbReference type="GO" id="GO:0009306">
    <property type="term" value="P:protein secretion"/>
    <property type="evidence" value="ECO:0007669"/>
    <property type="project" value="InterPro"/>
</dbReference>
<comment type="subcellular location">
    <subcellularLocation>
        <location evidence="1">Membrane</location>
        <topology evidence="1">Single-pass membrane protein</topology>
    </subcellularLocation>
</comment>